<dbReference type="Pfam" id="PF00107">
    <property type="entry name" value="ADH_zinc_N"/>
    <property type="match status" value="1"/>
</dbReference>
<keyword evidence="6" id="KW-1185">Reference proteome</keyword>
<evidence type="ECO:0000256" key="1">
    <source>
        <dbReference type="ARBA" id="ARBA00008072"/>
    </source>
</evidence>
<dbReference type="InterPro" id="IPR011032">
    <property type="entry name" value="GroES-like_sf"/>
</dbReference>
<name>A0ABR0EEW4_ZASCE</name>
<comment type="caution">
    <text evidence="5">The sequence shown here is derived from an EMBL/GenBank/DDBJ whole genome shotgun (WGS) entry which is preliminary data.</text>
</comment>
<dbReference type="PANTHER" id="PTHR45348">
    <property type="entry name" value="HYPOTHETICAL OXIDOREDUCTASE (EUROFUNG)"/>
    <property type="match status" value="1"/>
</dbReference>
<evidence type="ECO:0000313" key="5">
    <source>
        <dbReference type="EMBL" id="KAK4500049.1"/>
    </source>
</evidence>
<evidence type="ECO:0000259" key="4">
    <source>
        <dbReference type="SMART" id="SM00829"/>
    </source>
</evidence>
<reference evidence="5 6" key="1">
    <citation type="journal article" date="2023" name="G3 (Bethesda)">
        <title>A chromosome-level genome assembly of Zasmidium syzygii isolated from banana leaves.</title>
        <authorList>
            <person name="van Westerhoven A.C."/>
            <person name="Mehrabi R."/>
            <person name="Talebi R."/>
            <person name="Steentjes M.B.F."/>
            <person name="Corcolon B."/>
            <person name="Chong P.A."/>
            <person name="Kema G.H.J."/>
            <person name="Seidl M.F."/>
        </authorList>
    </citation>
    <scope>NUCLEOTIDE SEQUENCE [LARGE SCALE GENOMIC DNA]</scope>
    <source>
        <strain evidence="5 6">P124</strain>
    </source>
</reference>
<proteinExistence type="inferred from homology"/>
<sequence length="371" mass="39261">MPAVDPFSVLPKQQTTIVVAGPGKLEIKHDAPMPEMTPSTVIVKTAALAINPADAKMLDYSAVPGAIHGYDYAGTIVALGSEVAAEGRLSVGDRVAGLVHGMNKLKPEIGAFAEYVSGCADLMLKLPDGMSFEEGASLGTGVATAALGLFKELKVTPSLEPLADGKVSAQEESEFVLVSGGSTATGTRAIQLLKLAGLRPIATSSPRNFDLCYHFGAEKVFDYKSPDCASEIRRYTQGELAFALDCVSQADTTQLCFSAIGRAGGKYCALEPFRESVAKTRELTLRPSWLMVLTIFGGPVALDGEYGREASAEDREFGRQAFKAVQGLMDRGLIEAHPVKNLKGGWKGVVEGVERIRSQAMSGQKLVCSVA</sequence>
<gene>
    <name evidence="5" type="ORF">PRZ48_008235</name>
</gene>
<comment type="subunit">
    <text evidence="2">Monomer.</text>
</comment>
<dbReference type="CDD" id="cd08249">
    <property type="entry name" value="enoyl_reductase_like"/>
    <property type="match status" value="1"/>
</dbReference>
<dbReference type="Gene3D" id="3.90.180.10">
    <property type="entry name" value="Medium-chain alcohol dehydrogenases, catalytic domain"/>
    <property type="match status" value="1"/>
</dbReference>
<organism evidence="5 6">
    <name type="scientific">Zasmidium cellare</name>
    <name type="common">Wine cellar mold</name>
    <name type="synonym">Racodium cellare</name>
    <dbReference type="NCBI Taxonomy" id="395010"/>
    <lineage>
        <taxon>Eukaryota</taxon>
        <taxon>Fungi</taxon>
        <taxon>Dikarya</taxon>
        <taxon>Ascomycota</taxon>
        <taxon>Pezizomycotina</taxon>
        <taxon>Dothideomycetes</taxon>
        <taxon>Dothideomycetidae</taxon>
        <taxon>Mycosphaerellales</taxon>
        <taxon>Mycosphaerellaceae</taxon>
        <taxon>Zasmidium</taxon>
    </lineage>
</organism>
<evidence type="ECO:0000313" key="6">
    <source>
        <dbReference type="Proteomes" id="UP001305779"/>
    </source>
</evidence>
<dbReference type="InterPro" id="IPR047122">
    <property type="entry name" value="Trans-enoyl_RdTase-like"/>
</dbReference>
<dbReference type="SUPFAM" id="SSF50129">
    <property type="entry name" value="GroES-like"/>
    <property type="match status" value="1"/>
</dbReference>
<keyword evidence="3" id="KW-0560">Oxidoreductase</keyword>
<dbReference type="InterPro" id="IPR036291">
    <property type="entry name" value="NAD(P)-bd_dom_sf"/>
</dbReference>
<dbReference type="Gene3D" id="3.40.50.720">
    <property type="entry name" value="NAD(P)-binding Rossmann-like Domain"/>
    <property type="match status" value="1"/>
</dbReference>
<protein>
    <recommendedName>
        <fullName evidence="4">Enoyl reductase (ER) domain-containing protein</fullName>
    </recommendedName>
</protein>
<comment type="similarity">
    <text evidence="1">Belongs to the zinc-containing alcohol dehydrogenase family.</text>
</comment>
<dbReference type="InterPro" id="IPR013149">
    <property type="entry name" value="ADH-like_C"/>
</dbReference>
<dbReference type="PANTHER" id="PTHR45348:SF2">
    <property type="entry name" value="ZINC-TYPE ALCOHOL DEHYDROGENASE-LIKE PROTEIN C2E1P3.01"/>
    <property type="match status" value="1"/>
</dbReference>
<dbReference type="SMART" id="SM00829">
    <property type="entry name" value="PKS_ER"/>
    <property type="match status" value="1"/>
</dbReference>
<evidence type="ECO:0000256" key="3">
    <source>
        <dbReference type="ARBA" id="ARBA00023002"/>
    </source>
</evidence>
<dbReference type="Pfam" id="PF08240">
    <property type="entry name" value="ADH_N"/>
    <property type="match status" value="1"/>
</dbReference>
<dbReference type="InterPro" id="IPR020843">
    <property type="entry name" value="ER"/>
</dbReference>
<evidence type="ECO:0000256" key="2">
    <source>
        <dbReference type="ARBA" id="ARBA00011245"/>
    </source>
</evidence>
<dbReference type="SUPFAM" id="SSF51735">
    <property type="entry name" value="NAD(P)-binding Rossmann-fold domains"/>
    <property type="match status" value="1"/>
</dbReference>
<accession>A0ABR0EEW4</accession>
<dbReference type="Proteomes" id="UP001305779">
    <property type="component" value="Unassembled WGS sequence"/>
</dbReference>
<dbReference type="InterPro" id="IPR013154">
    <property type="entry name" value="ADH-like_N"/>
</dbReference>
<dbReference type="EMBL" id="JAXOVC010000006">
    <property type="protein sequence ID" value="KAK4500049.1"/>
    <property type="molecule type" value="Genomic_DNA"/>
</dbReference>
<feature type="domain" description="Enoyl reductase (ER)" evidence="4">
    <location>
        <begin position="21"/>
        <end position="367"/>
    </location>
</feature>